<keyword evidence="1" id="KW-0812">Transmembrane</keyword>
<evidence type="ECO:0000313" key="3">
    <source>
        <dbReference type="Proteomes" id="UP001431429"/>
    </source>
</evidence>
<feature type="transmembrane region" description="Helical" evidence="1">
    <location>
        <begin position="6"/>
        <end position="25"/>
    </location>
</feature>
<proteinExistence type="predicted"/>
<protein>
    <recommendedName>
        <fullName evidence="4">DUF3592 domain-containing protein</fullName>
    </recommendedName>
</protein>
<dbReference type="EMBL" id="JAMQAW010000026">
    <property type="protein sequence ID" value="MCM2390819.1"/>
    <property type="molecule type" value="Genomic_DNA"/>
</dbReference>
<dbReference type="Proteomes" id="UP001431429">
    <property type="component" value="Unassembled WGS sequence"/>
</dbReference>
<evidence type="ECO:0008006" key="4">
    <source>
        <dbReference type="Google" id="ProtNLM"/>
    </source>
</evidence>
<reference evidence="2" key="1">
    <citation type="submission" date="2022-06" db="EMBL/GenBank/DDBJ databases">
        <title>Genome public.</title>
        <authorList>
            <person name="Sun Q."/>
        </authorList>
    </citation>
    <scope>NUCLEOTIDE SEQUENCE</scope>
    <source>
        <strain evidence="2">CWNU-1</strain>
    </source>
</reference>
<accession>A0ABT0US76</accession>
<name>A0ABT0US76_9ACTN</name>
<organism evidence="2 3">
    <name type="scientific">Streptomyces albipurpureus</name>
    <dbReference type="NCBI Taxonomy" id="2897419"/>
    <lineage>
        <taxon>Bacteria</taxon>
        <taxon>Bacillati</taxon>
        <taxon>Actinomycetota</taxon>
        <taxon>Actinomycetes</taxon>
        <taxon>Kitasatosporales</taxon>
        <taxon>Streptomycetaceae</taxon>
        <taxon>Streptomyces</taxon>
    </lineage>
</organism>
<evidence type="ECO:0000313" key="2">
    <source>
        <dbReference type="EMBL" id="MCM2390819.1"/>
    </source>
</evidence>
<keyword evidence="3" id="KW-1185">Reference proteome</keyword>
<feature type="transmembrane region" description="Helical" evidence="1">
    <location>
        <begin position="104"/>
        <end position="123"/>
    </location>
</feature>
<keyword evidence="1" id="KW-1133">Transmembrane helix</keyword>
<gene>
    <name evidence="2" type="ORF">NBG84_21375</name>
</gene>
<keyword evidence="1" id="KW-0472">Membrane</keyword>
<comment type="caution">
    <text evidence="2">The sequence shown here is derived from an EMBL/GenBank/DDBJ whole genome shotgun (WGS) entry which is preliminary data.</text>
</comment>
<dbReference type="RefSeq" id="WP_250921156.1">
    <property type="nucleotide sequence ID" value="NZ_JAMQAW010000026.1"/>
</dbReference>
<sequence length="124" mass="12749">MELVFAAVTAMGGLVAVLAGAYGLWQTGRISGSGYCAIALVKPPPLGAQRPLLEFETLDGRIIEIVSPVPFADDSGGVRLWYDPGSPSDVVVDGHQRTGVDRGFVAVGLTLIAIGLGLALSTAI</sequence>
<evidence type="ECO:0000256" key="1">
    <source>
        <dbReference type="SAM" id="Phobius"/>
    </source>
</evidence>